<dbReference type="EMBL" id="JH711579">
    <property type="protein sequence ID" value="EIW80481.1"/>
    <property type="molecule type" value="Genomic_DNA"/>
</dbReference>
<proteinExistence type="predicted"/>
<evidence type="ECO:0000313" key="2">
    <source>
        <dbReference type="EMBL" id="EIW80481.1"/>
    </source>
</evidence>
<organism evidence="2 3">
    <name type="scientific">Coniophora puteana (strain RWD-64-598)</name>
    <name type="common">Brown rot fungus</name>
    <dbReference type="NCBI Taxonomy" id="741705"/>
    <lineage>
        <taxon>Eukaryota</taxon>
        <taxon>Fungi</taxon>
        <taxon>Dikarya</taxon>
        <taxon>Basidiomycota</taxon>
        <taxon>Agaricomycotina</taxon>
        <taxon>Agaricomycetes</taxon>
        <taxon>Agaricomycetidae</taxon>
        <taxon>Boletales</taxon>
        <taxon>Coniophorineae</taxon>
        <taxon>Coniophoraceae</taxon>
        <taxon>Coniophora</taxon>
    </lineage>
</organism>
<gene>
    <name evidence="2" type="ORF">CONPUDRAFT_154512</name>
</gene>
<dbReference type="KEGG" id="cput:CONPUDRAFT_154512"/>
<dbReference type="RefSeq" id="XP_007769424.1">
    <property type="nucleotide sequence ID" value="XM_007771234.1"/>
</dbReference>
<comment type="caution">
    <text evidence="2">The sequence shown here is derived from an EMBL/GenBank/DDBJ whole genome shotgun (WGS) entry which is preliminary data.</text>
</comment>
<dbReference type="AlphaFoldDB" id="A0A5M3MPI1"/>
<feature type="domain" description="3-hydroxyacyl-CoA dehydrogenase C-terminal" evidence="1">
    <location>
        <begin position="14"/>
        <end position="51"/>
    </location>
</feature>
<dbReference type="GO" id="GO:0006631">
    <property type="term" value="P:fatty acid metabolic process"/>
    <property type="evidence" value="ECO:0007669"/>
    <property type="project" value="InterPro"/>
</dbReference>
<evidence type="ECO:0000259" key="1">
    <source>
        <dbReference type="Pfam" id="PF00725"/>
    </source>
</evidence>
<dbReference type="OrthoDB" id="5958943at2759"/>
<name>A0A5M3MPI1_CONPW</name>
<evidence type="ECO:0000313" key="3">
    <source>
        <dbReference type="Proteomes" id="UP000053558"/>
    </source>
</evidence>
<dbReference type="Gene3D" id="1.10.1040.10">
    <property type="entry name" value="N-(1-d-carboxylethyl)-l-norvaline Dehydrogenase, domain 2"/>
    <property type="match status" value="1"/>
</dbReference>
<dbReference type="InterPro" id="IPR006108">
    <property type="entry name" value="3HC_DH_C"/>
</dbReference>
<accession>A0A5M3MPI1</accession>
<sequence>MSFLNEHRTRYLPQTLYHGTGDSKCRPSVLLERMVDAQGLGKKSGRGFYEYNDN</sequence>
<keyword evidence="3" id="KW-1185">Reference proteome</keyword>
<dbReference type="InterPro" id="IPR008927">
    <property type="entry name" value="6-PGluconate_DH-like_C_sf"/>
</dbReference>
<protein>
    <recommendedName>
        <fullName evidence="1">3-hydroxyacyl-CoA dehydrogenase C-terminal domain-containing protein</fullName>
    </recommendedName>
</protein>
<dbReference type="Pfam" id="PF00725">
    <property type="entry name" value="3HCDH"/>
    <property type="match status" value="1"/>
</dbReference>
<dbReference type="SUPFAM" id="SSF48179">
    <property type="entry name" value="6-phosphogluconate dehydrogenase C-terminal domain-like"/>
    <property type="match status" value="1"/>
</dbReference>
<dbReference type="Proteomes" id="UP000053558">
    <property type="component" value="Unassembled WGS sequence"/>
</dbReference>
<reference evidence="3" key="1">
    <citation type="journal article" date="2012" name="Science">
        <title>The Paleozoic origin of enzymatic lignin decomposition reconstructed from 31 fungal genomes.</title>
        <authorList>
            <person name="Floudas D."/>
            <person name="Binder M."/>
            <person name="Riley R."/>
            <person name="Barry K."/>
            <person name="Blanchette R.A."/>
            <person name="Henrissat B."/>
            <person name="Martinez A.T."/>
            <person name="Otillar R."/>
            <person name="Spatafora J.W."/>
            <person name="Yadav J.S."/>
            <person name="Aerts A."/>
            <person name="Benoit I."/>
            <person name="Boyd A."/>
            <person name="Carlson A."/>
            <person name="Copeland A."/>
            <person name="Coutinho P.M."/>
            <person name="de Vries R.P."/>
            <person name="Ferreira P."/>
            <person name="Findley K."/>
            <person name="Foster B."/>
            <person name="Gaskell J."/>
            <person name="Glotzer D."/>
            <person name="Gorecki P."/>
            <person name="Heitman J."/>
            <person name="Hesse C."/>
            <person name="Hori C."/>
            <person name="Igarashi K."/>
            <person name="Jurgens J.A."/>
            <person name="Kallen N."/>
            <person name="Kersten P."/>
            <person name="Kohler A."/>
            <person name="Kuees U."/>
            <person name="Kumar T.K.A."/>
            <person name="Kuo A."/>
            <person name="LaButti K."/>
            <person name="Larrondo L.F."/>
            <person name="Lindquist E."/>
            <person name="Ling A."/>
            <person name="Lombard V."/>
            <person name="Lucas S."/>
            <person name="Lundell T."/>
            <person name="Martin R."/>
            <person name="McLaughlin D.J."/>
            <person name="Morgenstern I."/>
            <person name="Morin E."/>
            <person name="Murat C."/>
            <person name="Nagy L.G."/>
            <person name="Nolan M."/>
            <person name="Ohm R.A."/>
            <person name="Patyshakuliyeva A."/>
            <person name="Rokas A."/>
            <person name="Ruiz-Duenas F.J."/>
            <person name="Sabat G."/>
            <person name="Salamov A."/>
            <person name="Samejima M."/>
            <person name="Schmutz J."/>
            <person name="Slot J.C."/>
            <person name="St John F."/>
            <person name="Stenlid J."/>
            <person name="Sun H."/>
            <person name="Sun S."/>
            <person name="Syed K."/>
            <person name="Tsang A."/>
            <person name="Wiebenga A."/>
            <person name="Young D."/>
            <person name="Pisabarro A."/>
            <person name="Eastwood D.C."/>
            <person name="Martin F."/>
            <person name="Cullen D."/>
            <person name="Grigoriev I.V."/>
            <person name="Hibbett D.S."/>
        </authorList>
    </citation>
    <scope>NUCLEOTIDE SEQUENCE [LARGE SCALE GENOMIC DNA]</scope>
    <source>
        <strain evidence="3">RWD-64-598 SS2</strain>
    </source>
</reference>
<dbReference type="GO" id="GO:0016616">
    <property type="term" value="F:oxidoreductase activity, acting on the CH-OH group of donors, NAD or NADP as acceptor"/>
    <property type="evidence" value="ECO:0007669"/>
    <property type="project" value="InterPro"/>
</dbReference>
<dbReference type="GeneID" id="19203276"/>
<dbReference type="InterPro" id="IPR013328">
    <property type="entry name" value="6PGD_dom2"/>
</dbReference>